<keyword evidence="3" id="KW-1185">Reference proteome</keyword>
<feature type="chain" id="PRO_5046437884" evidence="1">
    <location>
        <begin position="31"/>
        <end position="104"/>
    </location>
</feature>
<proteinExistence type="predicted"/>
<dbReference type="RefSeq" id="WP_379898308.1">
    <property type="nucleotide sequence ID" value="NZ_JBHRTR010000011.1"/>
</dbReference>
<reference evidence="3" key="1">
    <citation type="journal article" date="2019" name="Int. J. Syst. Evol. Microbiol.">
        <title>The Global Catalogue of Microorganisms (GCM) 10K type strain sequencing project: providing services to taxonomists for standard genome sequencing and annotation.</title>
        <authorList>
            <consortium name="The Broad Institute Genomics Platform"/>
            <consortium name="The Broad Institute Genome Sequencing Center for Infectious Disease"/>
            <person name="Wu L."/>
            <person name="Ma J."/>
        </authorList>
    </citation>
    <scope>NUCLEOTIDE SEQUENCE [LARGE SCALE GENOMIC DNA]</scope>
    <source>
        <strain evidence="3">KCTC 42964</strain>
    </source>
</reference>
<dbReference type="EMBL" id="JBHRTR010000011">
    <property type="protein sequence ID" value="MFC3226368.1"/>
    <property type="molecule type" value="Genomic_DNA"/>
</dbReference>
<organism evidence="2 3">
    <name type="scientific">Marinibaculum pumilum</name>
    <dbReference type="NCBI Taxonomy" id="1766165"/>
    <lineage>
        <taxon>Bacteria</taxon>
        <taxon>Pseudomonadati</taxon>
        <taxon>Pseudomonadota</taxon>
        <taxon>Alphaproteobacteria</taxon>
        <taxon>Rhodospirillales</taxon>
        <taxon>Rhodospirillaceae</taxon>
        <taxon>Marinibaculum</taxon>
    </lineage>
</organism>
<name>A0ABV7KVH4_9PROT</name>
<evidence type="ECO:0000256" key="1">
    <source>
        <dbReference type="SAM" id="SignalP"/>
    </source>
</evidence>
<protein>
    <submittedName>
        <fullName evidence="2">Uncharacterized protein</fullName>
    </submittedName>
</protein>
<sequence length="104" mass="10527">MRHVLHATLGACATAALTLTLGFAALGVSADSAAAQTPSQCKAAYVSCMTTTPVPDYCARSLGTCMGGQPPAATIACSAPYMQCMASAKSMRTCTPAFRACVSK</sequence>
<keyword evidence="1" id="KW-0732">Signal</keyword>
<accession>A0ABV7KVH4</accession>
<evidence type="ECO:0000313" key="3">
    <source>
        <dbReference type="Proteomes" id="UP001595528"/>
    </source>
</evidence>
<comment type="caution">
    <text evidence="2">The sequence shown here is derived from an EMBL/GenBank/DDBJ whole genome shotgun (WGS) entry which is preliminary data.</text>
</comment>
<dbReference type="Proteomes" id="UP001595528">
    <property type="component" value="Unassembled WGS sequence"/>
</dbReference>
<feature type="signal peptide" evidence="1">
    <location>
        <begin position="1"/>
        <end position="30"/>
    </location>
</feature>
<evidence type="ECO:0000313" key="2">
    <source>
        <dbReference type="EMBL" id="MFC3226368.1"/>
    </source>
</evidence>
<gene>
    <name evidence="2" type="ORF">ACFOGJ_03960</name>
</gene>